<dbReference type="Proteomes" id="UP001177023">
    <property type="component" value="Unassembled WGS sequence"/>
</dbReference>
<name>A0AA36CM53_9BILA</name>
<evidence type="ECO:0000313" key="1">
    <source>
        <dbReference type="EMBL" id="CAJ0570736.1"/>
    </source>
</evidence>
<keyword evidence="2" id="KW-1185">Reference proteome</keyword>
<dbReference type="AlphaFoldDB" id="A0AA36CM53"/>
<sequence>MRQKWQPLIGATHLLRTRANALSAELAKKLKPRPMYEDLARKCEEVGFAIAKTRRLTLSKRVELRPVSSSDEEDIHCDPATLFRSLESFMDEDLPLQGVPVTVGEFIHGRMEARAKRHAAAVRNVPYLHNTRARISSRVSGRRTYPSVLTSTAPPVDFLSGDLHHPRQCDPP</sequence>
<feature type="non-terminal residue" evidence="1">
    <location>
        <position position="1"/>
    </location>
</feature>
<proteinExistence type="predicted"/>
<gene>
    <name evidence="1" type="ORF">MSPICULIGERA_LOCUS9172</name>
</gene>
<dbReference type="EMBL" id="CATQJA010002458">
    <property type="protein sequence ID" value="CAJ0570736.1"/>
    <property type="molecule type" value="Genomic_DNA"/>
</dbReference>
<evidence type="ECO:0000313" key="2">
    <source>
        <dbReference type="Proteomes" id="UP001177023"/>
    </source>
</evidence>
<comment type="caution">
    <text evidence="1">The sequence shown here is derived from an EMBL/GenBank/DDBJ whole genome shotgun (WGS) entry which is preliminary data.</text>
</comment>
<protein>
    <submittedName>
        <fullName evidence="1">Uncharacterized protein</fullName>
    </submittedName>
</protein>
<accession>A0AA36CM53</accession>
<reference evidence="1" key="1">
    <citation type="submission" date="2023-06" db="EMBL/GenBank/DDBJ databases">
        <authorList>
            <person name="Delattre M."/>
        </authorList>
    </citation>
    <scope>NUCLEOTIDE SEQUENCE</scope>
    <source>
        <strain evidence="1">AF72</strain>
    </source>
</reference>
<organism evidence="1 2">
    <name type="scientific">Mesorhabditis spiculigera</name>
    <dbReference type="NCBI Taxonomy" id="96644"/>
    <lineage>
        <taxon>Eukaryota</taxon>
        <taxon>Metazoa</taxon>
        <taxon>Ecdysozoa</taxon>
        <taxon>Nematoda</taxon>
        <taxon>Chromadorea</taxon>
        <taxon>Rhabditida</taxon>
        <taxon>Rhabditina</taxon>
        <taxon>Rhabditomorpha</taxon>
        <taxon>Rhabditoidea</taxon>
        <taxon>Rhabditidae</taxon>
        <taxon>Mesorhabditinae</taxon>
        <taxon>Mesorhabditis</taxon>
    </lineage>
</organism>